<evidence type="ECO:0000313" key="3">
    <source>
        <dbReference type="Proteomes" id="UP000264146"/>
    </source>
</evidence>
<evidence type="ECO:0000313" key="1">
    <source>
        <dbReference type="EMBL" id="CAD7359828.1"/>
    </source>
</evidence>
<dbReference type="AlphaFoldDB" id="A0A7Z7QQA4"/>
<dbReference type="EMBL" id="LR962863">
    <property type="protein sequence ID" value="CAD7359828.1"/>
    <property type="molecule type" value="Genomic_DNA"/>
</dbReference>
<organism evidence="2">
    <name type="scientific">Staphylococcus schleiferi</name>
    <dbReference type="NCBI Taxonomy" id="1295"/>
    <lineage>
        <taxon>Bacteria</taxon>
        <taxon>Bacillati</taxon>
        <taxon>Bacillota</taxon>
        <taxon>Bacilli</taxon>
        <taxon>Bacillales</taxon>
        <taxon>Staphylococcaceae</taxon>
        <taxon>Staphylococcus</taxon>
    </lineage>
</organism>
<dbReference type="EMBL" id="UHEF01000001">
    <property type="protein sequence ID" value="SUM89016.1"/>
    <property type="molecule type" value="Genomic_DNA"/>
</dbReference>
<sequence length="72" mass="8936">MSILEFQELLRLLYTEDYQKDNFMRFKTLQLGWAVERLLERNELSLFDDYDEKSRLIYKEADMEQRSRHGRN</sequence>
<reference evidence="2" key="1">
    <citation type="submission" date="2018-06" db="EMBL/GenBank/DDBJ databases">
        <authorList>
            <consortium name="Pathogen Informatics"/>
            <person name="Doyle S."/>
        </authorList>
    </citation>
    <scope>NUCLEOTIDE SEQUENCE [LARGE SCALE GENOMIC DNA]</scope>
    <source>
        <strain evidence="2">NCTC12218</strain>
    </source>
</reference>
<proteinExistence type="predicted"/>
<reference evidence="1 3" key="2">
    <citation type="submission" date="2020-11" db="EMBL/GenBank/DDBJ databases">
        <authorList>
            <consortium name="Pathogen Informatics"/>
        </authorList>
    </citation>
    <scope>NUCLEOTIDE SEQUENCE [LARGE SCALE GENOMIC DNA]</scope>
    <source>
        <strain evidence="1 3">NCTC12218</strain>
    </source>
</reference>
<protein>
    <submittedName>
        <fullName evidence="2">Hypothetical phage-related protein</fullName>
    </submittedName>
</protein>
<name>A0A7Z7QQA4_STASC</name>
<dbReference type="Proteomes" id="UP000264146">
    <property type="component" value="Chromosome"/>
</dbReference>
<gene>
    <name evidence="2" type="ORF">NCTC12218_01490</name>
</gene>
<accession>A0A7Z7QQA4</accession>
<evidence type="ECO:0000313" key="2">
    <source>
        <dbReference type="EMBL" id="SUM89016.1"/>
    </source>
</evidence>